<sequence>MELAIPYVTLFDVKPPAVHLYDSLLLFLFSFTEVIPNTACLLLRQEPACTSCGHLPVREPRPETLSKRTKAFAKFRDVVLNRRLQEDLVKAGPYGGTSACKAKNTLDRLYLREEIF</sequence>
<reference evidence="2" key="1">
    <citation type="journal article" date="2015" name="Nat. Genet.">
        <title>The genome and transcriptome of the zoonotic hookworm Ancylostoma ceylanicum identify infection-specific gene families.</title>
        <authorList>
            <person name="Schwarz E.M."/>
            <person name="Hu Y."/>
            <person name="Antoshechkin I."/>
            <person name="Miller M.M."/>
            <person name="Sternberg P.W."/>
            <person name="Aroian R.V."/>
        </authorList>
    </citation>
    <scope>NUCLEOTIDE SEQUENCE</scope>
    <source>
        <strain evidence="2">HY135</strain>
    </source>
</reference>
<organism evidence="1 2">
    <name type="scientific">Ancylostoma ceylanicum</name>
    <dbReference type="NCBI Taxonomy" id="53326"/>
    <lineage>
        <taxon>Eukaryota</taxon>
        <taxon>Metazoa</taxon>
        <taxon>Ecdysozoa</taxon>
        <taxon>Nematoda</taxon>
        <taxon>Chromadorea</taxon>
        <taxon>Rhabditida</taxon>
        <taxon>Rhabditina</taxon>
        <taxon>Rhabditomorpha</taxon>
        <taxon>Strongyloidea</taxon>
        <taxon>Ancylostomatidae</taxon>
        <taxon>Ancylostomatinae</taxon>
        <taxon>Ancylostoma</taxon>
    </lineage>
</organism>
<dbReference type="Proteomes" id="UP000024635">
    <property type="component" value="Unassembled WGS sequence"/>
</dbReference>
<proteinExistence type="predicted"/>
<evidence type="ECO:0000313" key="2">
    <source>
        <dbReference type="Proteomes" id="UP000024635"/>
    </source>
</evidence>
<dbReference type="OrthoDB" id="5814287at2759"/>
<keyword evidence="2" id="KW-1185">Reference proteome</keyword>
<evidence type="ECO:0000313" key="1">
    <source>
        <dbReference type="EMBL" id="EYC01593.1"/>
    </source>
</evidence>
<comment type="caution">
    <text evidence="1">The sequence shown here is derived from an EMBL/GenBank/DDBJ whole genome shotgun (WGS) entry which is preliminary data.</text>
</comment>
<dbReference type="EMBL" id="JARK01001442">
    <property type="protein sequence ID" value="EYC01593.1"/>
    <property type="molecule type" value="Genomic_DNA"/>
</dbReference>
<dbReference type="AlphaFoldDB" id="A0A016TG88"/>
<name>A0A016TG88_9BILA</name>
<gene>
    <name evidence="1" type="primary">Acey_s0106.g3774</name>
    <name evidence="1" type="ORF">Y032_0106g3774</name>
</gene>
<protein>
    <submittedName>
        <fullName evidence="1">Uncharacterized protein</fullName>
    </submittedName>
</protein>
<accession>A0A016TG88</accession>